<evidence type="ECO:0000313" key="2">
    <source>
        <dbReference type="Proteomes" id="UP001060215"/>
    </source>
</evidence>
<sequence length="525" mass="59758">MDMNPTNQVPLERMIKPSVREAMDRRLYEASLSGSVADLENLVGEDPLILDRASLTCFDQTPLHIAAWRGYSDFTRALLSRKPRLATELNSARCSPLHLASTEGHHEIVQHLLDVNDDVCEVHDEDGRTPLHLAAMKGRVEVIKLLTRARPESIRQKLGRGETVLHLCVKYNRLEALKTLIDELLIQNDARFVNSEDQDGNTILHLAAALKQLDTIKYLLKVRSVKEQAKTQKNKNGFTALDIVELSPIKDLKTMEIQQLLVEAGVPSLRRAPDIKEEIKTSSSSADHQPQTLLKRLWKKISSFWSKYFEPEAGWFKEARVHFITASALTTTMSYQAGLSPPGSVWQDLPNNNTDLQVNNDDIGTSILANTQYDRFTYFLFYNTASFIASMCTLILASSGFPPENKFFTVLMMVLMYFSLTCMTYAYLLTILMISPLNTMYFVEKMIQPALYSWFGVCIAGGLFQVLRSCPWLWRKLRIRGLCAWLWHKLGINFLNTISDLWHKKLEGRVRIQTMATHDMTGIIL</sequence>
<proteinExistence type="predicted"/>
<organism evidence="1 2">
    <name type="scientific">Camellia lanceoleosa</name>
    <dbReference type="NCBI Taxonomy" id="1840588"/>
    <lineage>
        <taxon>Eukaryota</taxon>
        <taxon>Viridiplantae</taxon>
        <taxon>Streptophyta</taxon>
        <taxon>Embryophyta</taxon>
        <taxon>Tracheophyta</taxon>
        <taxon>Spermatophyta</taxon>
        <taxon>Magnoliopsida</taxon>
        <taxon>eudicotyledons</taxon>
        <taxon>Gunneridae</taxon>
        <taxon>Pentapetalae</taxon>
        <taxon>asterids</taxon>
        <taxon>Ericales</taxon>
        <taxon>Theaceae</taxon>
        <taxon>Camellia</taxon>
    </lineage>
</organism>
<reference evidence="1 2" key="1">
    <citation type="journal article" date="2022" name="Plant J.">
        <title>Chromosome-level genome of Camellia lanceoleosa provides a valuable resource for understanding genome evolution and self-incompatibility.</title>
        <authorList>
            <person name="Gong W."/>
            <person name="Xiao S."/>
            <person name="Wang L."/>
            <person name="Liao Z."/>
            <person name="Chang Y."/>
            <person name="Mo W."/>
            <person name="Hu G."/>
            <person name="Li W."/>
            <person name="Zhao G."/>
            <person name="Zhu H."/>
            <person name="Hu X."/>
            <person name="Ji K."/>
            <person name="Xiang X."/>
            <person name="Song Q."/>
            <person name="Yuan D."/>
            <person name="Jin S."/>
            <person name="Zhang L."/>
        </authorList>
    </citation>
    <scope>NUCLEOTIDE SEQUENCE [LARGE SCALE GENOMIC DNA]</scope>
    <source>
        <strain evidence="1">SQ_2022a</strain>
    </source>
</reference>
<name>A0ACC0FCU4_9ERIC</name>
<comment type="caution">
    <text evidence="1">The sequence shown here is derived from an EMBL/GenBank/DDBJ whole genome shotgun (WGS) entry which is preliminary data.</text>
</comment>
<keyword evidence="2" id="KW-1185">Reference proteome</keyword>
<gene>
    <name evidence="1" type="ORF">LOK49_LG14G02117</name>
</gene>
<accession>A0ACC0FCU4</accession>
<protein>
    <submittedName>
        <fullName evidence="1">Ankyrin repeat-containing protein BDA1</fullName>
    </submittedName>
</protein>
<dbReference type="Proteomes" id="UP001060215">
    <property type="component" value="Chromosome 15"/>
</dbReference>
<dbReference type="EMBL" id="CM045772">
    <property type="protein sequence ID" value="KAI7986465.1"/>
    <property type="molecule type" value="Genomic_DNA"/>
</dbReference>
<evidence type="ECO:0000313" key="1">
    <source>
        <dbReference type="EMBL" id="KAI7986465.1"/>
    </source>
</evidence>